<keyword evidence="1" id="KW-0812">Transmembrane</keyword>
<keyword evidence="1" id="KW-0472">Membrane</keyword>
<dbReference type="AlphaFoldDB" id="A0A369WEJ0"/>
<name>A0A369WEJ0_9GAMM</name>
<dbReference type="Pfam" id="PF19795">
    <property type="entry name" value="DUF6279"/>
    <property type="match status" value="1"/>
</dbReference>
<dbReference type="PIRSF" id="PIRSF028200">
    <property type="entry name" value="UCP028200"/>
    <property type="match status" value="1"/>
</dbReference>
<sequence length="290" mass="35174">MPLDRSKDWNHYWITLILVVALIGLSGCSRYQLAYNNLDTLLLDRIDDYANLTSKQQLQMERLLDRAHRLHRQQRLPAYSQLLQQVRHDLMRSELDSETLILMFEQVEQQWAQLRADAEPLLRELFLQISPEQRKRMMVRLERDLAKRLRVYQQRSAQQQIEHRYLRYQKRLKFWIGSLTQQQQLSLRRFTEGLPDTTQAWLDYRKQWLSTFDLALQQRDWHQFEQLVLQPQRLRPPELRQQLKHSRQQWAGFLAQQLGQLQESQQQNLLEELDQLITDLDELHRQGMEP</sequence>
<gene>
    <name evidence="2" type="ORF">DV711_11885</name>
</gene>
<evidence type="ECO:0000313" key="2">
    <source>
        <dbReference type="EMBL" id="RDE19579.1"/>
    </source>
</evidence>
<reference evidence="2 3" key="1">
    <citation type="submission" date="2018-07" db="EMBL/GenBank/DDBJ databases">
        <title>Motiliproteus coralliicola sp. nov., a bacterium isolated from Coral.</title>
        <authorList>
            <person name="Wang G."/>
        </authorList>
    </citation>
    <scope>NUCLEOTIDE SEQUENCE [LARGE SCALE GENOMIC DNA]</scope>
    <source>
        <strain evidence="2 3">C34</strain>
    </source>
</reference>
<comment type="caution">
    <text evidence="2">The sequence shown here is derived from an EMBL/GenBank/DDBJ whole genome shotgun (WGS) entry which is preliminary data.</text>
</comment>
<organism evidence="2 3">
    <name type="scientific">Motiliproteus coralliicola</name>
    <dbReference type="NCBI Taxonomy" id="2283196"/>
    <lineage>
        <taxon>Bacteria</taxon>
        <taxon>Pseudomonadati</taxon>
        <taxon>Pseudomonadota</taxon>
        <taxon>Gammaproteobacteria</taxon>
        <taxon>Oceanospirillales</taxon>
        <taxon>Oceanospirillaceae</taxon>
        <taxon>Motiliproteus</taxon>
    </lineage>
</organism>
<keyword evidence="3" id="KW-1185">Reference proteome</keyword>
<feature type="transmembrane region" description="Helical" evidence="1">
    <location>
        <begin position="12"/>
        <end position="33"/>
    </location>
</feature>
<protein>
    <recommendedName>
        <fullName evidence="4">Lipoprotein</fullName>
    </recommendedName>
</protein>
<keyword evidence="1" id="KW-1133">Transmembrane helix</keyword>
<dbReference type="EMBL" id="QQOH01000003">
    <property type="protein sequence ID" value="RDE19579.1"/>
    <property type="molecule type" value="Genomic_DNA"/>
</dbReference>
<evidence type="ECO:0000256" key="1">
    <source>
        <dbReference type="SAM" id="Phobius"/>
    </source>
</evidence>
<accession>A0A369WEJ0</accession>
<proteinExistence type="predicted"/>
<dbReference type="PROSITE" id="PS51257">
    <property type="entry name" value="PROKAR_LIPOPROTEIN"/>
    <property type="match status" value="1"/>
</dbReference>
<evidence type="ECO:0008006" key="4">
    <source>
        <dbReference type="Google" id="ProtNLM"/>
    </source>
</evidence>
<evidence type="ECO:0000313" key="3">
    <source>
        <dbReference type="Proteomes" id="UP000253769"/>
    </source>
</evidence>
<dbReference type="InterPro" id="IPR016875">
    <property type="entry name" value="UCP028200"/>
</dbReference>
<dbReference type="Proteomes" id="UP000253769">
    <property type="component" value="Unassembled WGS sequence"/>
</dbReference>